<dbReference type="PROSITE" id="PS51986">
    <property type="entry name" value="GS_BETA_GRASP"/>
    <property type="match status" value="1"/>
</dbReference>
<dbReference type="GO" id="GO:0005524">
    <property type="term" value="F:ATP binding"/>
    <property type="evidence" value="ECO:0007669"/>
    <property type="project" value="UniProtKB-KW"/>
</dbReference>
<evidence type="ECO:0000256" key="8">
    <source>
        <dbReference type="ARBA" id="ARBA00049436"/>
    </source>
</evidence>
<dbReference type="GO" id="GO:0005737">
    <property type="term" value="C:cytoplasm"/>
    <property type="evidence" value="ECO:0007669"/>
    <property type="project" value="UniProtKB-SubCell"/>
</dbReference>
<comment type="similarity">
    <text evidence="2">Belongs to the glutamine synthetase family.</text>
</comment>
<dbReference type="GO" id="GO:0006542">
    <property type="term" value="P:glutamine biosynthetic process"/>
    <property type="evidence" value="ECO:0007669"/>
    <property type="project" value="InterPro"/>
</dbReference>
<accession>A0A6C0AWL0</accession>
<evidence type="ECO:0000256" key="3">
    <source>
        <dbReference type="ARBA" id="ARBA00012937"/>
    </source>
</evidence>
<evidence type="ECO:0000256" key="1">
    <source>
        <dbReference type="ARBA" id="ARBA00004496"/>
    </source>
</evidence>
<dbReference type="SUPFAM" id="SSF55931">
    <property type="entry name" value="Glutamine synthetase/guanido kinase"/>
    <property type="match status" value="1"/>
</dbReference>
<name>A0A6C0AWL0_9ZZZZ</name>
<dbReference type="PANTHER" id="PTHR20852">
    <property type="entry name" value="GLUTAMINE SYNTHETASE"/>
    <property type="match status" value="1"/>
</dbReference>
<keyword evidence="4" id="KW-0963">Cytoplasm</keyword>
<dbReference type="FunFam" id="3.30.590.10:FF:000011">
    <property type="entry name" value="Glutamine synthetase"/>
    <property type="match status" value="1"/>
</dbReference>
<keyword evidence="7" id="KW-0067">ATP-binding</keyword>
<dbReference type="InterPro" id="IPR014746">
    <property type="entry name" value="Gln_synth/guanido_kin_cat_dom"/>
</dbReference>
<dbReference type="GO" id="GO:0004356">
    <property type="term" value="F:glutamine synthetase activity"/>
    <property type="evidence" value="ECO:0007669"/>
    <property type="project" value="UniProtKB-EC"/>
</dbReference>
<dbReference type="SUPFAM" id="SSF54368">
    <property type="entry name" value="Glutamine synthetase, N-terminal domain"/>
    <property type="match status" value="1"/>
</dbReference>
<dbReference type="InterPro" id="IPR027302">
    <property type="entry name" value="Gln_synth_N_conserv_site"/>
</dbReference>
<dbReference type="InterPro" id="IPR036651">
    <property type="entry name" value="Gln_synt_N_sf"/>
</dbReference>
<dbReference type="InterPro" id="IPR008147">
    <property type="entry name" value="Gln_synt_N"/>
</dbReference>
<protein>
    <recommendedName>
        <fullName evidence="3">glutamine synthetase</fullName>
        <ecNumber evidence="3">6.3.1.2</ecNumber>
    </recommendedName>
</protein>
<evidence type="ECO:0000256" key="2">
    <source>
        <dbReference type="ARBA" id="ARBA00009897"/>
    </source>
</evidence>
<reference evidence="11" key="1">
    <citation type="journal article" date="2020" name="Nature">
        <title>Giant virus diversity and host interactions through global metagenomics.</title>
        <authorList>
            <person name="Schulz F."/>
            <person name="Roux S."/>
            <person name="Paez-Espino D."/>
            <person name="Jungbluth S."/>
            <person name="Walsh D.A."/>
            <person name="Denef V.J."/>
            <person name="McMahon K.D."/>
            <person name="Konstantinidis K.T."/>
            <person name="Eloe-Fadrosh E.A."/>
            <person name="Kyrpides N.C."/>
            <person name="Woyke T."/>
        </authorList>
    </citation>
    <scope>NUCLEOTIDE SEQUENCE</scope>
    <source>
        <strain evidence="11">GVMAG-S-ERX555965-48</strain>
    </source>
</reference>
<dbReference type="PROSITE" id="PS51987">
    <property type="entry name" value="GS_CATALYTIC"/>
    <property type="match status" value="1"/>
</dbReference>
<evidence type="ECO:0000256" key="7">
    <source>
        <dbReference type="ARBA" id="ARBA00022840"/>
    </source>
</evidence>
<dbReference type="PROSITE" id="PS00180">
    <property type="entry name" value="GLNA_1"/>
    <property type="match status" value="1"/>
</dbReference>
<dbReference type="PANTHER" id="PTHR20852:SF57">
    <property type="entry name" value="GLUTAMINE SYNTHETASE 2 CYTOPLASMIC"/>
    <property type="match status" value="1"/>
</dbReference>
<evidence type="ECO:0000259" key="10">
    <source>
        <dbReference type="PROSITE" id="PS51987"/>
    </source>
</evidence>
<proteinExistence type="inferred from homology"/>
<feature type="domain" description="GS beta-grasp" evidence="9">
    <location>
        <begin position="4"/>
        <end position="87"/>
    </location>
</feature>
<evidence type="ECO:0000256" key="4">
    <source>
        <dbReference type="ARBA" id="ARBA00022490"/>
    </source>
</evidence>
<evidence type="ECO:0000256" key="5">
    <source>
        <dbReference type="ARBA" id="ARBA00022598"/>
    </source>
</evidence>
<dbReference type="Pfam" id="PF00120">
    <property type="entry name" value="Gln-synt_C"/>
    <property type="match status" value="1"/>
</dbReference>
<dbReference type="InterPro" id="IPR050292">
    <property type="entry name" value="Glutamine_Synthetase"/>
</dbReference>
<evidence type="ECO:0000313" key="11">
    <source>
        <dbReference type="EMBL" id="QHS84128.1"/>
    </source>
</evidence>
<evidence type="ECO:0000259" key="9">
    <source>
        <dbReference type="PROSITE" id="PS51986"/>
    </source>
</evidence>
<organism evidence="11">
    <name type="scientific">viral metagenome</name>
    <dbReference type="NCBI Taxonomy" id="1070528"/>
    <lineage>
        <taxon>unclassified sequences</taxon>
        <taxon>metagenomes</taxon>
        <taxon>organismal metagenomes</taxon>
    </lineage>
</organism>
<dbReference type="InterPro" id="IPR008146">
    <property type="entry name" value="Gln_synth_cat_dom"/>
</dbReference>
<evidence type="ECO:0000256" key="6">
    <source>
        <dbReference type="ARBA" id="ARBA00022741"/>
    </source>
</evidence>
<dbReference type="Gene3D" id="3.30.590.10">
    <property type="entry name" value="Glutamine synthetase/guanido kinase, catalytic domain"/>
    <property type="match status" value="1"/>
</dbReference>
<dbReference type="Gene3D" id="3.10.20.70">
    <property type="entry name" value="Glutamine synthetase, N-terminal domain"/>
    <property type="match status" value="1"/>
</dbReference>
<dbReference type="InterPro" id="IPR027303">
    <property type="entry name" value="Gln_synth_gly_rich_site"/>
</dbReference>
<comment type="catalytic activity">
    <reaction evidence="8">
        <text>L-glutamate + NH4(+) + ATP = L-glutamine + ADP + phosphate + H(+)</text>
        <dbReference type="Rhea" id="RHEA:16169"/>
        <dbReference type="ChEBI" id="CHEBI:15378"/>
        <dbReference type="ChEBI" id="CHEBI:28938"/>
        <dbReference type="ChEBI" id="CHEBI:29985"/>
        <dbReference type="ChEBI" id="CHEBI:30616"/>
        <dbReference type="ChEBI" id="CHEBI:43474"/>
        <dbReference type="ChEBI" id="CHEBI:58359"/>
        <dbReference type="ChEBI" id="CHEBI:456216"/>
        <dbReference type="EC" id="6.3.1.2"/>
    </reaction>
</comment>
<dbReference type="AlphaFoldDB" id="A0A6C0AWL0"/>
<keyword evidence="6" id="KW-0547">Nucleotide-binding</keyword>
<dbReference type="SMART" id="SM01230">
    <property type="entry name" value="Gln-synt_C"/>
    <property type="match status" value="1"/>
</dbReference>
<dbReference type="PROSITE" id="PS00181">
    <property type="entry name" value="GLNA_ATP"/>
    <property type="match status" value="1"/>
</dbReference>
<dbReference type="EMBL" id="MN738772">
    <property type="protein sequence ID" value="QHS84128.1"/>
    <property type="molecule type" value="Genomic_DNA"/>
</dbReference>
<dbReference type="EC" id="6.3.1.2" evidence="3"/>
<sequence length="347" mass="39642">MRVVVLEYIWLDGNYELRSKTKVIRDSSINIDVSSLPEWNYDGSSTGQAKGNDSEIIIKPCAIYKDPFRSLGSFLVLCDTYCKDPNNSDIIIPHKTNNRIKALEIFNKYNHEKPIYGIEQEFFLADKDNVPLFKNLVSQNYINKEWEPQGDYYCGIGSKNIIGRQFMEHALINCINAGLSITGMNAEVAPGQWEFQVCTTGIEASDQLYIMRYILNRTAELFDWTINLHPKPVNGDWNGSGCHVNFSTENMRNNNGIEHINSAIDKLSKKHLYHMENYGSSNYLRMTGEHETADYNTFSYGVANRGASIRIPNSTHIEKKGYFEDRRPASNMDPYIVTSILLQNSLE</sequence>
<keyword evidence="5" id="KW-0436">Ligase</keyword>
<comment type="subcellular location">
    <subcellularLocation>
        <location evidence="1">Cytoplasm</location>
    </subcellularLocation>
</comment>
<feature type="domain" description="GS catalytic" evidence="10">
    <location>
        <begin position="95"/>
        <end position="347"/>
    </location>
</feature>